<feature type="region of interest" description="Disordered" evidence="1">
    <location>
        <begin position="34"/>
        <end position="58"/>
    </location>
</feature>
<accession>A0A2U3KC50</accession>
<evidence type="ECO:0000313" key="3">
    <source>
        <dbReference type="Proteomes" id="UP000238701"/>
    </source>
</evidence>
<evidence type="ECO:0000313" key="2">
    <source>
        <dbReference type="EMBL" id="SPF37235.1"/>
    </source>
</evidence>
<dbReference type="Proteomes" id="UP000238701">
    <property type="component" value="Unassembled WGS sequence"/>
</dbReference>
<gene>
    <name evidence="2" type="ORF">SBA1_1740002</name>
</gene>
<sequence length="58" mass="6419">MDGDEAILTKFGATNSKDTPFEVHITTIQVCDLSRAQTGAREETDNSKQREPSHGVER</sequence>
<proteinExistence type="predicted"/>
<organism evidence="2 3">
    <name type="scientific">Candidatus Sulfotelmatobacter kueseliae</name>
    <dbReference type="NCBI Taxonomy" id="2042962"/>
    <lineage>
        <taxon>Bacteria</taxon>
        <taxon>Pseudomonadati</taxon>
        <taxon>Acidobacteriota</taxon>
        <taxon>Terriglobia</taxon>
        <taxon>Terriglobales</taxon>
        <taxon>Candidatus Korobacteraceae</taxon>
        <taxon>Candidatus Sulfotelmatobacter</taxon>
    </lineage>
</organism>
<evidence type="ECO:0000256" key="1">
    <source>
        <dbReference type="SAM" id="MobiDB-lite"/>
    </source>
</evidence>
<dbReference type="AlphaFoldDB" id="A0A2U3KC50"/>
<protein>
    <submittedName>
        <fullName evidence="2">Uncharacterized protein</fullName>
    </submittedName>
</protein>
<feature type="compositionally biased region" description="Basic and acidic residues" evidence="1">
    <location>
        <begin position="40"/>
        <end position="58"/>
    </location>
</feature>
<dbReference type="EMBL" id="OMOD01000084">
    <property type="protein sequence ID" value="SPF37235.1"/>
    <property type="molecule type" value="Genomic_DNA"/>
</dbReference>
<reference evidence="3" key="1">
    <citation type="submission" date="2018-02" db="EMBL/GenBank/DDBJ databases">
        <authorList>
            <person name="Hausmann B."/>
        </authorList>
    </citation>
    <scope>NUCLEOTIDE SEQUENCE [LARGE SCALE GENOMIC DNA]</scope>
    <source>
        <strain evidence="3">Peat soil MAG SbA1</strain>
    </source>
</reference>
<name>A0A2U3KC50_9BACT</name>